<dbReference type="Proteomes" id="UP000499080">
    <property type="component" value="Unassembled WGS sequence"/>
</dbReference>
<proteinExistence type="predicted"/>
<reference evidence="1 2" key="1">
    <citation type="journal article" date="2019" name="Sci. Rep.">
        <title>Orb-weaving spider Araneus ventricosus genome elucidates the spidroin gene catalogue.</title>
        <authorList>
            <person name="Kono N."/>
            <person name="Nakamura H."/>
            <person name="Ohtoshi R."/>
            <person name="Moran D.A.P."/>
            <person name="Shinohara A."/>
            <person name="Yoshida Y."/>
            <person name="Fujiwara M."/>
            <person name="Mori M."/>
            <person name="Tomita M."/>
            <person name="Arakawa K."/>
        </authorList>
    </citation>
    <scope>NUCLEOTIDE SEQUENCE [LARGE SCALE GENOMIC DNA]</scope>
</reference>
<evidence type="ECO:0000313" key="2">
    <source>
        <dbReference type="Proteomes" id="UP000499080"/>
    </source>
</evidence>
<organism evidence="1 2">
    <name type="scientific">Araneus ventricosus</name>
    <name type="common">Orbweaver spider</name>
    <name type="synonym">Epeira ventricosa</name>
    <dbReference type="NCBI Taxonomy" id="182803"/>
    <lineage>
        <taxon>Eukaryota</taxon>
        <taxon>Metazoa</taxon>
        <taxon>Ecdysozoa</taxon>
        <taxon>Arthropoda</taxon>
        <taxon>Chelicerata</taxon>
        <taxon>Arachnida</taxon>
        <taxon>Araneae</taxon>
        <taxon>Araneomorphae</taxon>
        <taxon>Entelegynae</taxon>
        <taxon>Araneoidea</taxon>
        <taxon>Araneidae</taxon>
        <taxon>Araneus</taxon>
    </lineage>
</organism>
<gene>
    <name evidence="1" type="ORF">AVEN_31870_1</name>
</gene>
<protein>
    <submittedName>
        <fullName evidence="1">Uncharacterized protein</fullName>
    </submittedName>
</protein>
<keyword evidence="2" id="KW-1185">Reference proteome</keyword>
<accession>A0A4Y2F9K6</accession>
<dbReference type="EMBL" id="BGPR01000826">
    <property type="protein sequence ID" value="GBM37029.1"/>
    <property type="molecule type" value="Genomic_DNA"/>
</dbReference>
<evidence type="ECO:0000313" key="1">
    <source>
        <dbReference type="EMBL" id="GBM37029.1"/>
    </source>
</evidence>
<comment type="caution">
    <text evidence="1">The sequence shown here is derived from an EMBL/GenBank/DDBJ whole genome shotgun (WGS) entry which is preliminary data.</text>
</comment>
<dbReference type="OrthoDB" id="6768121at2759"/>
<dbReference type="AlphaFoldDB" id="A0A4Y2F9K6"/>
<sequence length="177" mass="20643">MAKIEGDYRPYIRMVKPQLLKKYGDDILIAVTANRAPLVCFRNTGFKLLSEAWYNKKSDDKTEERRRIVTTAAAIVIEDILSRVYETKHHPPSDNFFQESESDIPETLRVFLDDMILKNKRASLEKWKKKSAKSAYKSKFNIASLPPTEAAARQHSFRTYHQVQKWYGNEQNAEQWG</sequence>
<name>A0A4Y2F9K6_ARAVE</name>